<sequence length="147" mass="15172">MLTSAQRQAKQPVSAVLAGPYGHPLHPIPVTVPIGALAAALVGFLDLRAVPTGTRAFRVGLAHMSLNLVVTLAYAGDFLWRRAAQPAHEAVPAGMLALSAVALALLGISGYLGGKLSYRSGVRVADEDTQAEGYVPGAGRHRPDGDA</sequence>
<keyword evidence="4" id="KW-1185">Reference proteome</keyword>
<feature type="transmembrane region" description="Helical" evidence="1">
    <location>
        <begin position="28"/>
        <end position="47"/>
    </location>
</feature>
<dbReference type="AlphaFoldDB" id="A0A7Y7E8M5"/>
<dbReference type="RefSeq" id="WP_171083900.1">
    <property type="nucleotide sequence ID" value="NZ_BNBU01000008.1"/>
</dbReference>
<keyword evidence="1" id="KW-0812">Transmembrane</keyword>
<evidence type="ECO:0000256" key="1">
    <source>
        <dbReference type="SAM" id="Phobius"/>
    </source>
</evidence>
<evidence type="ECO:0000313" key="3">
    <source>
        <dbReference type="EMBL" id="NVK80205.1"/>
    </source>
</evidence>
<feature type="transmembrane region" description="Helical" evidence="1">
    <location>
        <begin position="92"/>
        <end position="113"/>
    </location>
</feature>
<dbReference type="Pfam" id="PF09990">
    <property type="entry name" value="DUF2231"/>
    <property type="match status" value="1"/>
</dbReference>
<feature type="domain" description="DUF2231" evidence="2">
    <location>
        <begin position="34"/>
        <end position="125"/>
    </location>
</feature>
<reference evidence="3 4" key="1">
    <citation type="submission" date="2020-04" db="EMBL/GenBank/DDBJ databases">
        <title>Draft Genome Sequence of Streptomyces morookaense DSM 40503, an 8-azaguanine-producing strain.</title>
        <authorList>
            <person name="Qi J."/>
            <person name="Gao J.-M."/>
        </authorList>
    </citation>
    <scope>NUCLEOTIDE SEQUENCE [LARGE SCALE GENOMIC DNA]</scope>
    <source>
        <strain evidence="3 4">DSM 40503</strain>
    </source>
</reference>
<keyword evidence="1" id="KW-1133">Transmembrane helix</keyword>
<dbReference type="EMBL" id="JABBXF010000049">
    <property type="protein sequence ID" value="NVK80205.1"/>
    <property type="molecule type" value="Genomic_DNA"/>
</dbReference>
<organism evidence="3 4">
    <name type="scientific">Streptomyces morookaense</name>
    <name type="common">Streptoverticillium morookaense</name>
    <dbReference type="NCBI Taxonomy" id="1970"/>
    <lineage>
        <taxon>Bacteria</taxon>
        <taxon>Bacillati</taxon>
        <taxon>Actinomycetota</taxon>
        <taxon>Actinomycetes</taxon>
        <taxon>Kitasatosporales</taxon>
        <taxon>Streptomycetaceae</taxon>
        <taxon>Streptomyces</taxon>
    </lineage>
</organism>
<comment type="caution">
    <text evidence="3">The sequence shown here is derived from an EMBL/GenBank/DDBJ whole genome shotgun (WGS) entry which is preliminary data.</text>
</comment>
<dbReference type="Proteomes" id="UP000587462">
    <property type="component" value="Unassembled WGS sequence"/>
</dbReference>
<proteinExistence type="predicted"/>
<evidence type="ECO:0000259" key="2">
    <source>
        <dbReference type="Pfam" id="PF09990"/>
    </source>
</evidence>
<keyword evidence="1" id="KW-0472">Membrane</keyword>
<feature type="transmembrane region" description="Helical" evidence="1">
    <location>
        <begin position="59"/>
        <end position="80"/>
    </location>
</feature>
<evidence type="ECO:0000313" key="4">
    <source>
        <dbReference type="Proteomes" id="UP000587462"/>
    </source>
</evidence>
<accession>A0A7Y7E8M5</accession>
<gene>
    <name evidence="3" type="ORF">HG542_21435</name>
</gene>
<protein>
    <submittedName>
        <fullName evidence="3">DUF2231 domain-containing protein</fullName>
    </submittedName>
</protein>
<name>A0A7Y7E8M5_STRMO</name>
<dbReference type="InterPro" id="IPR019251">
    <property type="entry name" value="DUF2231_TM"/>
</dbReference>